<name>A0ABU7G9U8_9ALTE</name>
<dbReference type="InterPro" id="IPR023582">
    <property type="entry name" value="Impact"/>
</dbReference>
<organism evidence="4 5">
    <name type="scientific">Agarivorans aestuarii</name>
    <dbReference type="NCBI Taxonomy" id="1563703"/>
    <lineage>
        <taxon>Bacteria</taxon>
        <taxon>Pseudomonadati</taxon>
        <taxon>Pseudomonadota</taxon>
        <taxon>Gammaproteobacteria</taxon>
        <taxon>Alteromonadales</taxon>
        <taxon>Alteromonadaceae</taxon>
        <taxon>Agarivorans</taxon>
    </lineage>
</organism>
<dbReference type="InterPro" id="IPR035647">
    <property type="entry name" value="EFG_III/V"/>
</dbReference>
<dbReference type="InterPro" id="IPR001498">
    <property type="entry name" value="Impact_N"/>
</dbReference>
<dbReference type="NCBIfam" id="TIGR00257">
    <property type="entry name" value="IMPACT_YIGZ"/>
    <property type="match status" value="1"/>
</dbReference>
<dbReference type="Gene3D" id="3.30.230.30">
    <property type="entry name" value="Impact, N-terminal domain"/>
    <property type="match status" value="1"/>
</dbReference>
<feature type="domain" description="Impact N-terminal" evidence="2">
    <location>
        <begin position="22"/>
        <end position="129"/>
    </location>
</feature>
<dbReference type="Pfam" id="PF09186">
    <property type="entry name" value="DUF1949"/>
    <property type="match status" value="1"/>
</dbReference>
<comment type="caution">
    <text evidence="4">The sequence shown here is derived from an EMBL/GenBank/DDBJ whole genome shotgun (WGS) entry which is preliminary data.</text>
</comment>
<dbReference type="PANTHER" id="PTHR16301">
    <property type="entry name" value="IMPACT-RELATED"/>
    <property type="match status" value="1"/>
</dbReference>
<dbReference type="InterPro" id="IPR020568">
    <property type="entry name" value="Ribosomal_Su5_D2-typ_SF"/>
</dbReference>
<evidence type="ECO:0000313" key="4">
    <source>
        <dbReference type="EMBL" id="MEE1676191.1"/>
    </source>
</evidence>
<dbReference type="Proteomes" id="UP001310248">
    <property type="component" value="Unassembled WGS sequence"/>
</dbReference>
<protein>
    <submittedName>
        <fullName evidence="4">YigZ family protein</fullName>
    </submittedName>
</protein>
<proteinExistence type="inferred from homology"/>
<evidence type="ECO:0000259" key="2">
    <source>
        <dbReference type="Pfam" id="PF01205"/>
    </source>
</evidence>
<accession>A0ABU7G9U8</accession>
<evidence type="ECO:0000256" key="1">
    <source>
        <dbReference type="ARBA" id="ARBA00007665"/>
    </source>
</evidence>
<dbReference type="EMBL" id="JAYDYW010000017">
    <property type="protein sequence ID" value="MEE1676191.1"/>
    <property type="molecule type" value="Genomic_DNA"/>
</dbReference>
<dbReference type="PANTHER" id="PTHR16301:SF20">
    <property type="entry name" value="IMPACT FAMILY MEMBER YIGZ"/>
    <property type="match status" value="1"/>
</dbReference>
<dbReference type="SUPFAM" id="SSF54211">
    <property type="entry name" value="Ribosomal protein S5 domain 2-like"/>
    <property type="match status" value="1"/>
</dbReference>
<keyword evidence="5" id="KW-1185">Reference proteome</keyword>
<dbReference type="Gene3D" id="3.30.70.240">
    <property type="match status" value="1"/>
</dbReference>
<gene>
    <name evidence="4" type="ORF">SNR37_001518</name>
</gene>
<sequence>MAIAVSDYFKPQQSVSCEEVIKRSRFISLIIPVANRQQAQQQLEQVKQQHPQARHHCWAFVAGHPSDSQCLGFSDDGEPSGTAGKPMLAQLQGSGLGQILAVVVRYSGGIKLGTGGLVKAYGGGVQQALKLVESERVVAHGECSLEFEYAYTAQVESMLERYKATKLDTQFSSLAQMQVSLPLSEYEGFKQQLINLSSGQIKVGKLLS</sequence>
<dbReference type="InterPro" id="IPR015796">
    <property type="entry name" value="Impact_YigZ-like"/>
</dbReference>
<dbReference type="InterPro" id="IPR036956">
    <property type="entry name" value="Impact_N_sf"/>
</dbReference>
<reference evidence="5" key="1">
    <citation type="submission" date="2023-07" db="EMBL/GenBank/DDBJ databases">
        <title>Draft genome sequence of Agarivorans aestuarii strain ZMCS4, a CAZymes producing bacteria isolated from the marine brown algae Clodostephus spongiosus.</title>
        <authorList>
            <person name="Lorente B."/>
            <person name="Cabral C."/>
            <person name="Frias J."/>
            <person name="Faria J."/>
            <person name="Toubarro D."/>
        </authorList>
    </citation>
    <scope>NUCLEOTIDE SEQUENCE [LARGE SCALE GENOMIC DNA]</scope>
    <source>
        <strain evidence="5">ZMCS4</strain>
    </source>
</reference>
<evidence type="ECO:0000259" key="3">
    <source>
        <dbReference type="Pfam" id="PF09186"/>
    </source>
</evidence>
<dbReference type="RefSeq" id="WP_329776890.1">
    <property type="nucleotide sequence ID" value="NZ_JAYDYW010000017.1"/>
</dbReference>
<feature type="domain" description="UPF0029" evidence="3">
    <location>
        <begin position="145"/>
        <end position="200"/>
    </location>
</feature>
<dbReference type="SUPFAM" id="SSF54980">
    <property type="entry name" value="EF-G C-terminal domain-like"/>
    <property type="match status" value="1"/>
</dbReference>
<dbReference type="InterPro" id="IPR015269">
    <property type="entry name" value="UPF0029_Impact_C"/>
</dbReference>
<evidence type="ECO:0000313" key="5">
    <source>
        <dbReference type="Proteomes" id="UP001310248"/>
    </source>
</evidence>
<comment type="similarity">
    <text evidence="1">Belongs to the IMPACT family.</text>
</comment>
<reference evidence="4 5" key="2">
    <citation type="submission" date="2023-12" db="EMBL/GenBank/DDBJ databases">
        <authorList>
            <consortium name="Cladostephus spongiosus"/>
            <person name="Lorente B."/>
            <person name="Cabral C."/>
            <person name="Frias J."/>
            <person name="Faria J."/>
            <person name="Toubarro D."/>
        </authorList>
    </citation>
    <scope>NUCLEOTIDE SEQUENCE [LARGE SCALE GENOMIC DNA]</scope>
    <source>
        <strain evidence="4 5">ZMCS4</strain>
    </source>
</reference>
<dbReference type="Pfam" id="PF01205">
    <property type="entry name" value="Impact_N"/>
    <property type="match status" value="1"/>
</dbReference>